<dbReference type="GO" id="GO:0061630">
    <property type="term" value="F:ubiquitin protein ligase activity"/>
    <property type="evidence" value="ECO:0007669"/>
    <property type="project" value="UniProtKB-EC"/>
</dbReference>
<comment type="caution">
    <text evidence="17">The sequence shown here is derived from an EMBL/GenBank/DDBJ whole genome shotgun (WGS) entry which is preliminary data.</text>
</comment>
<dbReference type="InterPro" id="IPR001841">
    <property type="entry name" value="Znf_RING"/>
</dbReference>
<evidence type="ECO:0000256" key="8">
    <source>
        <dbReference type="ARBA" id="ARBA00022786"/>
    </source>
</evidence>
<sequence length="376" mass="41963">MPTSLLVNRSDRRAVTADPEGMDGFAVKVSEAVCLGASFALSGICYYLYRKSRTTVNTLNDAPHFNIDKKLTDVLKVTPGVCLQYAVVEGAVQPVGESLNSHFQKETAGVLQKFSLREHRLVWNGFSRTWTDSERLLHQRVNSVPFMLVGSDETTIKVMCPLQADGVQMEITHEKFHQVNYGLGDIVGQFLSGEKLKGQLETEEMLKVGTILTGVGELVLDTDGTLKLQPPSNGSKYFLSITDFDTLRGELEGTAVTWKVFAIVFALAGAAALLWVGRRYYKHRKLHSQREKERREFERLQAERMRNGAGGLEDGLDDDEDNIENACLICLSQPRNCILLDCGHICCCHSCYQALPQHLCPICRQPISRVLPLYHA</sequence>
<evidence type="ECO:0000256" key="9">
    <source>
        <dbReference type="ARBA" id="ARBA00022787"/>
    </source>
</evidence>
<dbReference type="PANTHER" id="PTHR12183:SF6">
    <property type="entry name" value="RING-TYPE E3 UBIQUITIN TRANSFERASE"/>
    <property type="match status" value="1"/>
</dbReference>
<evidence type="ECO:0000256" key="2">
    <source>
        <dbReference type="ARBA" id="ARBA00004374"/>
    </source>
</evidence>
<dbReference type="PROSITE" id="PS50089">
    <property type="entry name" value="ZF_RING_2"/>
    <property type="match status" value="1"/>
</dbReference>
<evidence type="ECO:0000256" key="10">
    <source>
        <dbReference type="ARBA" id="ARBA00022833"/>
    </source>
</evidence>
<evidence type="ECO:0000313" key="17">
    <source>
        <dbReference type="EMBL" id="CAK6952494.1"/>
    </source>
</evidence>
<evidence type="ECO:0000313" key="18">
    <source>
        <dbReference type="Proteomes" id="UP001314229"/>
    </source>
</evidence>
<dbReference type="EC" id="2.3.2.27" evidence="3"/>
<keyword evidence="4" id="KW-0808">Transferase</keyword>
<comment type="catalytic activity">
    <reaction evidence="1">
        <text>S-ubiquitinyl-[E2 ubiquitin-conjugating enzyme]-L-cysteine + [acceptor protein]-L-lysine = [E2 ubiquitin-conjugating enzyme]-L-cysteine + N(6)-ubiquitinyl-[acceptor protein]-L-lysine.</text>
        <dbReference type="EC" id="2.3.2.27"/>
    </reaction>
</comment>
<dbReference type="PANTHER" id="PTHR12183">
    <property type="entry name" value="MITOCHONDRIAL UBIQUITIN LIGASE ACTIVATOR OF NFKB 1"/>
    <property type="match status" value="1"/>
</dbReference>
<evidence type="ECO:0000259" key="16">
    <source>
        <dbReference type="PROSITE" id="PS50089"/>
    </source>
</evidence>
<name>A0AAV1MZC7_SCOSC</name>
<dbReference type="Pfam" id="PF13920">
    <property type="entry name" value="zf-C3HC4_3"/>
    <property type="match status" value="1"/>
</dbReference>
<evidence type="ECO:0000256" key="1">
    <source>
        <dbReference type="ARBA" id="ARBA00000900"/>
    </source>
</evidence>
<keyword evidence="6" id="KW-0479">Metal-binding</keyword>
<keyword evidence="7 14" id="KW-0863">Zinc-finger</keyword>
<feature type="transmembrane region" description="Helical" evidence="15">
    <location>
        <begin position="256"/>
        <end position="276"/>
    </location>
</feature>
<dbReference type="Gene3D" id="3.30.40.10">
    <property type="entry name" value="Zinc/RING finger domain, C3HC4 (zinc finger)"/>
    <property type="match status" value="1"/>
</dbReference>
<evidence type="ECO:0000256" key="5">
    <source>
        <dbReference type="ARBA" id="ARBA00022692"/>
    </source>
</evidence>
<dbReference type="InterPro" id="IPR051652">
    <property type="entry name" value="MDM2_MDM4_MUL1"/>
</dbReference>
<dbReference type="InterPro" id="IPR022170">
    <property type="entry name" value="MUL1-like"/>
</dbReference>
<keyword evidence="8" id="KW-0833">Ubl conjugation pathway</keyword>
<evidence type="ECO:0000256" key="3">
    <source>
        <dbReference type="ARBA" id="ARBA00012483"/>
    </source>
</evidence>
<gene>
    <name evidence="17" type="ORF">FSCOSCO3_A005249</name>
</gene>
<dbReference type="AlphaFoldDB" id="A0AAV1MZC7"/>
<dbReference type="GO" id="GO:0016567">
    <property type="term" value="P:protein ubiquitination"/>
    <property type="evidence" value="ECO:0007669"/>
    <property type="project" value="InterPro"/>
</dbReference>
<dbReference type="InterPro" id="IPR013083">
    <property type="entry name" value="Znf_RING/FYVE/PHD"/>
</dbReference>
<keyword evidence="12" id="KW-0496">Mitochondrion</keyword>
<evidence type="ECO:0000256" key="12">
    <source>
        <dbReference type="ARBA" id="ARBA00023128"/>
    </source>
</evidence>
<dbReference type="EMBL" id="CAWUFR010000009">
    <property type="protein sequence ID" value="CAK6952494.1"/>
    <property type="molecule type" value="Genomic_DNA"/>
</dbReference>
<evidence type="ECO:0000256" key="11">
    <source>
        <dbReference type="ARBA" id="ARBA00022989"/>
    </source>
</evidence>
<keyword evidence="5 15" id="KW-0812">Transmembrane</keyword>
<evidence type="ECO:0000256" key="13">
    <source>
        <dbReference type="ARBA" id="ARBA00023136"/>
    </source>
</evidence>
<protein>
    <recommendedName>
        <fullName evidence="3">RING-type E3 ubiquitin transferase</fullName>
        <ecNumber evidence="3">2.3.2.27</ecNumber>
    </recommendedName>
</protein>
<feature type="domain" description="RING-type" evidence="16">
    <location>
        <begin position="327"/>
        <end position="364"/>
    </location>
</feature>
<keyword evidence="13 15" id="KW-0472">Membrane</keyword>
<dbReference type="Pfam" id="PF12483">
    <property type="entry name" value="GIDE"/>
    <property type="match status" value="1"/>
</dbReference>
<keyword evidence="11 15" id="KW-1133">Transmembrane helix</keyword>
<accession>A0AAV1MZC7</accession>
<dbReference type="GO" id="GO:0005741">
    <property type="term" value="C:mitochondrial outer membrane"/>
    <property type="evidence" value="ECO:0007669"/>
    <property type="project" value="UniProtKB-SubCell"/>
</dbReference>
<comment type="subcellular location">
    <subcellularLocation>
        <location evidence="2">Mitochondrion outer membrane</location>
        <topology evidence="2">Multi-pass membrane protein</topology>
    </subcellularLocation>
</comment>
<keyword evidence="10" id="KW-0862">Zinc</keyword>
<organism evidence="17 18">
    <name type="scientific">Scomber scombrus</name>
    <name type="common">Atlantic mackerel</name>
    <name type="synonym">Scomber vernalis</name>
    <dbReference type="NCBI Taxonomy" id="13677"/>
    <lineage>
        <taxon>Eukaryota</taxon>
        <taxon>Metazoa</taxon>
        <taxon>Chordata</taxon>
        <taxon>Craniata</taxon>
        <taxon>Vertebrata</taxon>
        <taxon>Euteleostomi</taxon>
        <taxon>Actinopterygii</taxon>
        <taxon>Neopterygii</taxon>
        <taxon>Teleostei</taxon>
        <taxon>Neoteleostei</taxon>
        <taxon>Acanthomorphata</taxon>
        <taxon>Pelagiaria</taxon>
        <taxon>Scombriformes</taxon>
        <taxon>Scombridae</taxon>
        <taxon>Scomber</taxon>
    </lineage>
</organism>
<evidence type="ECO:0000256" key="4">
    <source>
        <dbReference type="ARBA" id="ARBA00022679"/>
    </source>
</evidence>
<evidence type="ECO:0000256" key="14">
    <source>
        <dbReference type="PROSITE-ProRule" id="PRU00175"/>
    </source>
</evidence>
<reference evidence="17 18" key="1">
    <citation type="submission" date="2024-01" db="EMBL/GenBank/DDBJ databases">
        <authorList>
            <person name="Alioto T."/>
            <person name="Alioto T."/>
            <person name="Gomez Garrido J."/>
        </authorList>
    </citation>
    <scope>NUCLEOTIDE SEQUENCE [LARGE SCALE GENOMIC DNA]</scope>
</reference>
<keyword evidence="17" id="KW-0436">Ligase</keyword>
<proteinExistence type="predicted"/>
<keyword evidence="9" id="KW-1000">Mitochondrion outer membrane</keyword>
<evidence type="ECO:0000256" key="15">
    <source>
        <dbReference type="SAM" id="Phobius"/>
    </source>
</evidence>
<evidence type="ECO:0000256" key="7">
    <source>
        <dbReference type="ARBA" id="ARBA00022771"/>
    </source>
</evidence>
<keyword evidence="18" id="KW-1185">Reference proteome</keyword>
<evidence type="ECO:0000256" key="6">
    <source>
        <dbReference type="ARBA" id="ARBA00022723"/>
    </source>
</evidence>
<dbReference type="GO" id="GO:0008270">
    <property type="term" value="F:zinc ion binding"/>
    <property type="evidence" value="ECO:0007669"/>
    <property type="project" value="UniProtKB-KW"/>
</dbReference>
<dbReference type="SUPFAM" id="SSF57850">
    <property type="entry name" value="RING/U-box"/>
    <property type="match status" value="1"/>
</dbReference>
<dbReference type="GO" id="GO:0016874">
    <property type="term" value="F:ligase activity"/>
    <property type="evidence" value="ECO:0007669"/>
    <property type="project" value="UniProtKB-KW"/>
</dbReference>
<dbReference type="Proteomes" id="UP001314229">
    <property type="component" value="Unassembled WGS sequence"/>
</dbReference>